<reference evidence="1" key="1">
    <citation type="journal article" date="2015" name="Nature">
        <title>Complex archaea that bridge the gap between prokaryotes and eukaryotes.</title>
        <authorList>
            <person name="Spang A."/>
            <person name="Saw J.H."/>
            <person name="Jorgensen S.L."/>
            <person name="Zaremba-Niedzwiedzka K."/>
            <person name="Martijn J."/>
            <person name="Lind A.E."/>
            <person name="van Eijk R."/>
            <person name="Schleper C."/>
            <person name="Guy L."/>
            <person name="Ettema T.J."/>
        </authorList>
    </citation>
    <scope>NUCLEOTIDE SEQUENCE</scope>
</reference>
<name>A0A0F9MZN0_9ZZZZ</name>
<dbReference type="EMBL" id="LAZR01009093">
    <property type="protein sequence ID" value="KKM74717.1"/>
    <property type="molecule type" value="Genomic_DNA"/>
</dbReference>
<protein>
    <submittedName>
        <fullName evidence="1">Uncharacterized protein</fullName>
    </submittedName>
</protein>
<organism evidence="1">
    <name type="scientific">marine sediment metagenome</name>
    <dbReference type="NCBI Taxonomy" id="412755"/>
    <lineage>
        <taxon>unclassified sequences</taxon>
        <taxon>metagenomes</taxon>
        <taxon>ecological metagenomes</taxon>
    </lineage>
</organism>
<gene>
    <name evidence="1" type="ORF">LCGC14_1397450</name>
</gene>
<sequence>MTGYKVLVKGESRFTSRRKIGKLYSAIVTIEGQVEYKLGKRVYPKENCGPLCVFPHIETAQQFIKAWTESHEEYTIFLCDYDPDTINISVWTSTRDEFIPTMQGTILAKSIKIERALENYSRRLYCRNKGEIFRICSIRKGNKLNRKRVVEIVLV</sequence>
<evidence type="ECO:0000313" key="1">
    <source>
        <dbReference type="EMBL" id="KKM74717.1"/>
    </source>
</evidence>
<comment type="caution">
    <text evidence="1">The sequence shown here is derived from an EMBL/GenBank/DDBJ whole genome shotgun (WGS) entry which is preliminary data.</text>
</comment>
<accession>A0A0F9MZN0</accession>
<dbReference type="AlphaFoldDB" id="A0A0F9MZN0"/>
<proteinExistence type="predicted"/>